<proteinExistence type="inferred from homology"/>
<dbReference type="Proteomes" id="UP001305414">
    <property type="component" value="Unassembled WGS sequence"/>
</dbReference>
<comment type="subcellular location">
    <subcellularLocation>
        <location evidence="1">Membrane</location>
        <topology evidence="1">Multi-pass membrane protein</topology>
    </subcellularLocation>
</comment>
<evidence type="ECO:0000313" key="9">
    <source>
        <dbReference type="Proteomes" id="UP001305414"/>
    </source>
</evidence>
<gene>
    <name evidence="8" type="ORF">RRF57_006804</name>
</gene>
<feature type="transmembrane region" description="Helical" evidence="6">
    <location>
        <begin position="64"/>
        <end position="87"/>
    </location>
</feature>
<keyword evidence="3 6" id="KW-1133">Transmembrane helix</keyword>
<protein>
    <recommendedName>
        <fullName evidence="7">Rhodopsin domain-containing protein</fullName>
    </recommendedName>
</protein>
<comment type="similarity">
    <text evidence="5">Belongs to the SAT4 family.</text>
</comment>
<name>A0AAN7UPK2_9PEZI</name>
<evidence type="ECO:0000256" key="5">
    <source>
        <dbReference type="ARBA" id="ARBA00038359"/>
    </source>
</evidence>
<feature type="domain" description="Rhodopsin" evidence="7">
    <location>
        <begin position="25"/>
        <end position="217"/>
    </location>
</feature>
<evidence type="ECO:0000256" key="6">
    <source>
        <dbReference type="SAM" id="Phobius"/>
    </source>
</evidence>
<evidence type="ECO:0000256" key="3">
    <source>
        <dbReference type="ARBA" id="ARBA00022989"/>
    </source>
</evidence>
<reference evidence="8 9" key="1">
    <citation type="submission" date="2023-10" db="EMBL/GenBank/DDBJ databases">
        <title>Draft genome sequence of Xylaria bambusicola isolate GMP-LS, the root and basal stem rot pathogen of sugarcane in Indonesia.</title>
        <authorList>
            <person name="Selvaraj P."/>
            <person name="Muralishankar V."/>
            <person name="Muruganantham S."/>
            <person name="Sp S."/>
            <person name="Haryani S."/>
            <person name="Lau K.J.X."/>
            <person name="Naqvi N.I."/>
        </authorList>
    </citation>
    <scope>NUCLEOTIDE SEQUENCE [LARGE SCALE GENOMIC DNA]</scope>
    <source>
        <strain evidence="8">GMP-LS</strain>
    </source>
</reference>
<dbReference type="PANTHER" id="PTHR33048:SF47">
    <property type="entry name" value="INTEGRAL MEMBRANE PROTEIN-RELATED"/>
    <property type="match status" value="1"/>
</dbReference>
<evidence type="ECO:0000313" key="8">
    <source>
        <dbReference type="EMBL" id="KAK5631089.1"/>
    </source>
</evidence>
<dbReference type="GO" id="GO:0016020">
    <property type="term" value="C:membrane"/>
    <property type="evidence" value="ECO:0007669"/>
    <property type="project" value="UniProtKB-SubCell"/>
</dbReference>
<dbReference type="AlphaFoldDB" id="A0AAN7UPK2"/>
<organism evidence="8 9">
    <name type="scientific">Xylaria bambusicola</name>
    <dbReference type="NCBI Taxonomy" id="326684"/>
    <lineage>
        <taxon>Eukaryota</taxon>
        <taxon>Fungi</taxon>
        <taxon>Dikarya</taxon>
        <taxon>Ascomycota</taxon>
        <taxon>Pezizomycotina</taxon>
        <taxon>Sordariomycetes</taxon>
        <taxon>Xylariomycetidae</taxon>
        <taxon>Xylariales</taxon>
        <taxon>Xylariaceae</taxon>
        <taxon>Xylaria</taxon>
    </lineage>
</organism>
<evidence type="ECO:0000256" key="2">
    <source>
        <dbReference type="ARBA" id="ARBA00022692"/>
    </source>
</evidence>
<dbReference type="PANTHER" id="PTHR33048">
    <property type="entry name" value="PTH11-LIKE INTEGRAL MEMBRANE PROTEIN (AFU_ORTHOLOGUE AFUA_5G11245)"/>
    <property type="match status" value="1"/>
</dbReference>
<keyword evidence="4 6" id="KW-0472">Membrane</keyword>
<evidence type="ECO:0000256" key="1">
    <source>
        <dbReference type="ARBA" id="ARBA00004141"/>
    </source>
</evidence>
<keyword evidence="2 6" id="KW-0812">Transmembrane</keyword>
<feature type="transmembrane region" description="Helical" evidence="6">
    <location>
        <begin position="20"/>
        <end position="44"/>
    </location>
</feature>
<dbReference type="InterPro" id="IPR052337">
    <property type="entry name" value="SAT4-like"/>
</dbReference>
<accession>A0AAN7UPK2</accession>
<comment type="caution">
    <text evidence="8">The sequence shown here is derived from an EMBL/GenBank/DDBJ whole genome shotgun (WGS) entry which is preliminary data.</text>
</comment>
<sequence length="220" mass="25359">MIVHLDLGILSFVIRLHRLLVLGLPFFIAGTWVLITLLHGPGFFVHQWNLRVRDLEEFLYEQTYVLSTTLYCVTLLLAKAAILLEWTHIFVVRSNRSRFYWICYSMIAINTSLYLATIFTITYACTPRERIWRRYIPGTCINFNAFNIFITVFHLISDVLMLLLPQRVIWKLRLATRQKVGVSVVFSGGAIACIWAAGRVASAVHLSLSQDTSFAYSQYM</sequence>
<dbReference type="EMBL" id="JAWHQM010000018">
    <property type="protein sequence ID" value="KAK5631089.1"/>
    <property type="molecule type" value="Genomic_DNA"/>
</dbReference>
<dbReference type="Pfam" id="PF20684">
    <property type="entry name" value="Fung_rhodopsin"/>
    <property type="match status" value="1"/>
</dbReference>
<evidence type="ECO:0000256" key="4">
    <source>
        <dbReference type="ARBA" id="ARBA00023136"/>
    </source>
</evidence>
<keyword evidence="9" id="KW-1185">Reference proteome</keyword>
<evidence type="ECO:0000259" key="7">
    <source>
        <dbReference type="Pfam" id="PF20684"/>
    </source>
</evidence>
<feature type="transmembrane region" description="Helical" evidence="6">
    <location>
        <begin position="144"/>
        <end position="164"/>
    </location>
</feature>
<feature type="transmembrane region" description="Helical" evidence="6">
    <location>
        <begin position="180"/>
        <end position="198"/>
    </location>
</feature>
<feature type="transmembrane region" description="Helical" evidence="6">
    <location>
        <begin position="99"/>
        <end position="124"/>
    </location>
</feature>
<dbReference type="InterPro" id="IPR049326">
    <property type="entry name" value="Rhodopsin_dom_fungi"/>
</dbReference>